<name>M2Z3E5_PSEFD</name>
<evidence type="ECO:0000313" key="3">
    <source>
        <dbReference type="Proteomes" id="UP000016932"/>
    </source>
</evidence>
<accession>M2Z3E5</accession>
<dbReference type="VEuPathDB" id="FungiDB:MYCFIDRAFT_210856"/>
<proteinExistence type="predicted"/>
<dbReference type="HOGENOM" id="CLU_1797307_0_0_1"/>
<organism evidence="2 3">
    <name type="scientific">Pseudocercospora fijiensis (strain CIRAD86)</name>
    <name type="common">Black leaf streak disease fungus</name>
    <name type="synonym">Mycosphaerella fijiensis</name>
    <dbReference type="NCBI Taxonomy" id="383855"/>
    <lineage>
        <taxon>Eukaryota</taxon>
        <taxon>Fungi</taxon>
        <taxon>Dikarya</taxon>
        <taxon>Ascomycota</taxon>
        <taxon>Pezizomycotina</taxon>
        <taxon>Dothideomycetes</taxon>
        <taxon>Dothideomycetidae</taxon>
        <taxon>Mycosphaerellales</taxon>
        <taxon>Mycosphaerellaceae</taxon>
        <taxon>Pseudocercospora</taxon>
    </lineage>
</organism>
<feature type="compositionally biased region" description="Basic residues" evidence="1">
    <location>
        <begin position="64"/>
        <end position="73"/>
    </location>
</feature>
<dbReference type="RefSeq" id="XP_007924974.1">
    <property type="nucleotide sequence ID" value="XM_007926783.1"/>
</dbReference>
<gene>
    <name evidence="2" type="ORF">MYCFIDRAFT_210856</name>
</gene>
<keyword evidence="3" id="KW-1185">Reference proteome</keyword>
<dbReference type="AlphaFoldDB" id="M2Z3E5"/>
<dbReference type="GeneID" id="19337224"/>
<reference evidence="2 3" key="1">
    <citation type="journal article" date="2012" name="PLoS Pathog.">
        <title>Diverse lifestyles and strategies of plant pathogenesis encoded in the genomes of eighteen Dothideomycetes fungi.</title>
        <authorList>
            <person name="Ohm R.A."/>
            <person name="Feau N."/>
            <person name="Henrissat B."/>
            <person name="Schoch C.L."/>
            <person name="Horwitz B.A."/>
            <person name="Barry K.W."/>
            <person name="Condon B.J."/>
            <person name="Copeland A.C."/>
            <person name="Dhillon B."/>
            <person name="Glaser F."/>
            <person name="Hesse C.N."/>
            <person name="Kosti I."/>
            <person name="LaButti K."/>
            <person name="Lindquist E.A."/>
            <person name="Lucas S."/>
            <person name="Salamov A.A."/>
            <person name="Bradshaw R.E."/>
            <person name="Ciuffetti L."/>
            <person name="Hamelin R.C."/>
            <person name="Kema G.H.J."/>
            <person name="Lawrence C."/>
            <person name="Scott J.A."/>
            <person name="Spatafora J.W."/>
            <person name="Turgeon B.G."/>
            <person name="de Wit P.J.G.M."/>
            <person name="Zhong S."/>
            <person name="Goodwin S.B."/>
            <person name="Grigoriev I.V."/>
        </authorList>
    </citation>
    <scope>NUCLEOTIDE SEQUENCE [LARGE SCALE GENOMIC DNA]</scope>
    <source>
        <strain evidence="2 3">CIRAD86</strain>
    </source>
</reference>
<feature type="compositionally biased region" description="Polar residues" evidence="1">
    <location>
        <begin position="108"/>
        <end position="125"/>
    </location>
</feature>
<protein>
    <submittedName>
        <fullName evidence="2">Uncharacterized protein</fullName>
    </submittedName>
</protein>
<feature type="compositionally biased region" description="Acidic residues" evidence="1">
    <location>
        <begin position="87"/>
        <end position="96"/>
    </location>
</feature>
<feature type="compositionally biased region" description="Low complexity" evidence="1">
    <location>
        <begin position="74"/>
        <end position="86"/>
    </location>
</feature>
<sequence length="144" mass="15725">MGDDEMAQAMRNSRMIMDEADVLLNAAPRSYRRSFTTDSMLPSTAVPSFEVSDDQQSSAAARQPPRRSSRRAASRLTPTALSSLFSDSDDDELSDADSEHSEDDAGSRIQNVRRTNVTTGSQLRTSRVIIEQTPQEVAGPDESG</sequence>
<dbReference type="Proteomes" id="UP000016932">
    <property type="component" value="Unassembled WGS sequence"/>
</dbReference>
<dbReference type="EMBL" id="KB446557">
    <property type="protein sequence ID" value="EME84350.1"/>
    <property type="molecule type" value="Genomic_DNA"/>
</dbReference>
<dbReference type="OrthoDB" id="3647557at2759"/>
<evidence type="ECO:0000256" key="1">
    <source>
        <dbReference type="SAM" id="MobiDB-lite"/>
    </source>
</evidence>
<feature type="compositionally biased region" description="Low complexity" evidence="1">
    <location>
        <begin position="54"/>
        <end position="63"/>
    </location>
</feature>
<dbReference type="KEGG" id="pfj:MYCFIDRAFT_210856"/>
<feature type="compositionally biased region" description="Basic and acidic residues" evidence="1">
    <location>
        <begin position="97"/>
        <end position="106"/>
    </location>
</feature>
<evidence type="ECO:0000313" key="2">
    <source>
        <dbReference type="EMBL" id="EME84350.1"/>
    </source>
</evidence>
<feature type="compositionally biased region" description="Polar residues" evidence="1">
    <location>
        <begin position="35"/>
        <end position="46"/>
    </location>
</feature>
<feature type="region of interest" description="Disordered" evidence="1">
    <location>
        <begin position="35"/>
        <end position="144"/>
    </location>
</feature>